<sequence length="205" mass="22000">MQGVGFLADLVRFQNVHHGLHGLGDGVVPGKTVALEQGIKNRLGDEVLGQHLDDFVIADAVVQVMAQVGGKSGKGRLLLPVVRVLQDSPDAVDVSVGNFGNVIGPVFPVVAVADFLDQSGVNGPFDLANLELYFLLHRIRRHGRRFTNPMTAPPGWTARLGDFVLGFGRLPLDFVGDGDDFHLARVTTNQIQFVDHGIKPVIVGA</sequence>
<gene>
    <name evidence="1" type="ORF">FEMY_20990</name>
</gene>
<keyword evidence="2" id="KW-1185">Reference proteome</keyword>
<protein>
    <submittedName>
        <fullName evidence="1">Uncharacterized protein</fullName>
    </submittedName>
</protein>
<dbReference type="EMBL" id="LRRD01000066">
    <property type="protein sequence ID" value="KXW57372.1"/>
    <property type="molecule type" value="Genomic_DNA"/>
</dbReference>
<dbReference type="Proteomes" id="UP000075653">
    <property type="component" value="Unassembled WGS sequence"/>
</dbReference>
<proteinExistence type="predicted"/>
<name>A0A149VVX6_9PROT</name>
<evidence type="ECO:0000313" key="2">
    <source>
        <dbReference type="Proteomes" id="UP000075653"/>
    </source>
</evidence>
<dbReference type="AlphaFoldDB" id="A0A149VVX6"/>
<organism evidence="1 2">
    <name type="scientific">Ferrovum myxofaciens</name>
    <dbReference type="NCBI Taxonomy" id="416213"/>
    <lineage>
        <taxon>Bacteria</taxon>
        <taxon>Pseudomonadati</taxon>
        <taxon>Pseudomonadota</taxon>
        <taxon>Betaproteobacteria</taxon>
        <taxon>Ferrovales</taxon>
        <taxon>Ferrovaceae</taxon>
        <taxon>Ferrovum</taxon>
    </lineage>
</organism>
<evidence type="ECO:0000313" key="1">
    <source>
        <dbReference type="EMBL" id="KXW57372.1"/>
    </source>
</evidence>
<comment type="caution">
    <text evidence="1">The sequence shown here is derived from an EMBL/GenBank/DDBJ whole genome shotgun (WGS) entry which is preliminary data.</text>
</comment>
<reference evidence="1 2" key="1">
    <citation type="submission" date="2016-01" db="EMBL/GenBank/DDBJ databases">
        <title>Genome sequence of the acidophilic iron oxidising Ferrovum strain Z-31.</title>
        <authorList>
            <person name="Poehlein A."/>
            <person name="Ullrich S.R."/>
            <person name="Schloemann M."/>
            <person name="Muehling M."/>
            <person name="Daniel R."/>
        </authorList>
    </citation>
    <scope>NUCLEOTIDE SEQUENCE [LARGE SCALE GENOMIC DNA]</scope>
    <source>
        <strain evidence="1 2">Z-31</strain>
    </source>
</reference>
<accession>A0A149VVX6</accession>